<evidence type="ECO:0000256" key="5">
    <source>
        <dbReference type="ARBA" id="ARBA00023242"/>
    </source>
</evidence>
<gene>
    <name evidence="9" type="ORF">NEDG_00468</name>
</gene>
<evidence type="ECO:0000259" key="7">
    <source>
        <dbReference type="PROSITE" id="PS50090"/>
    </source>
</evidence>
<sequence length="444" mass="51031">MDGERRHSWHNPERERRKRPESSRFSYSHPDRQPAEYRRRHQWTPQRHRYRHAVPPGAAATPQAPTPAPTPAPPTNQADSQATNQASAADTPQAPAPSFISVVAYIIAKEKVESEEIERVAGLSQKLNETVPYSIEEEIAYWEENQGLKTLGIEAEVIGSSLVSAETRSTLNEAPVPDILPNTVTAFVFNTKMISPKKAHLIANRVYIYKGESNLLRKAFGKRGKDFSAIQKEFFPYRTTKDLIHIYYHKKYTFRLKSWQGAYKDSRKIRDVDLKELIHQEWSTEEENTFITLLPDLGKKWAHYINDLPKKTEEDVKAYYKYYKRFLAVETKVPRIRGDREKKEGSGVEHWKAHERQTFALLFPQIGKSWGILANYIVTKNATEIRSYHRLYYKNLSTGEKILEAHLKDLGEAEVRTEPLSSPKLSGHAQPHAHTAGVLFTTNK</sequence>
<evidence type="ECO:0000313" key="10">
    <source>
        <dbReference type="Proteomes" id="UP000185944"/>
    </source>
</evidence>
<accession>A0A177EJ44</accession>
<keyword evidence="2" id="KW-0863">Zinc-finger</keyword>
<dbReference type="OrthoDB" id="2193595at2759"/>
<dbReference type="STRING" id="1805483.A0A177EJ44"/>
<dbReference type="EMBL" id="LTDL01000014">
    <property type="protein sequence ID" value="OAG31993.1"/>
    <property type="molecule type" value="Genomic_DNA"/>
</dbReference>
<dbReference type="Pfam" id="PF00249">
    <property type="entry name" value="Myb_DNA-binding"/>
    <property type="match status" value="1"/>
</dbReference>
<feature type="compositionally biased region" description="Basic residues" evidence="6">
    <location>
        <begin position="38"/>
        <end position="52"/>
    </location>
</feature>
<dbReference type="InterPro" id="IPR017930">
    <property type="entry name" value="Myb_dom"/>
</dbReference>
<evidence type="ECO:0000256" key="6">
    <source>
        <dbReference type="SAM" id="MobiDB-lite"/>
    </source>
</evidence>
<dbReference type="InterPro" id="IPR009057">
    <property type="entry name" value="Homeodomain-like_sf"/>
</dbReference>
<evidence type="ECO:0000259" key="8">
    <source>
        <dbReference type="PROSITE" id="PS51294"/>
    </source>
</evidence>
<dbReference type="RefSeq" id="XP_067545594.1">
    <property type="nucleotide sequence ID" value="XM_067687886.1"/>
</dbReference>
<evidence type="ECO:0000256" key="4">
    <source>
        <dbReference type="ARBA" id="ARBA00023125"/>
    </source>
</evidence>
<dbReference type="SMART" id="SM00717">
    <property type="entry name" value="SANT"/>
    <property type="match status" value="3"/>
</dbReference>
<organism evidence="9 10">
    <name type="scientific">Nematocida displodere</name>
    <dbReference type="NCBI Taxonomy" id="1805483"/>
    <lineage>
        <taxon>Eukaryota</taxon>
        <taxon>Fungi</taxon>
        <taxon>Fungi incertae sedis</taxon>
        <taxon>Microsporidia</taxon>
        <taxon>Nematocida</taxon>
    </lineage>
</organism>
<dbReference type="Proteomes" id="UP000185944">
    <property type="component" value="Unassembled WGS sequence"/>
</dbReference>
<comment type="caution">
    <text evidence="9">The sequence shown here is derived from an EMBL/GenBank/DDBJ whole genome shotgun (WGS) entry which is preliminary data.</text>
</comment>
<dbReference type="PROSITE" id="PS51294">
    <property type="entry name" value="HTH_MYB"/>
    <property type="match status" value="1"/>
</dbReference>
<evidence type="ECO:0000256" key="2">
    <source>
        <dbReference type="ARBA" id="ARBA00022771"/>
    </source>
</evidence>
<keyword evidence="4" id="KW-0238">DNA-binding</keyword>
<feature type="region of interest" description="Disordered" evidence="6">
    <location>
        <begin position="1"/>
        <end position="94"/>
    </location>
</feature>
<dbReference type="InterPro" id="IPR001005">
    <property type="entry name" value="SANT/Myb"/>
</dbReference>
<evidence type="ECO:0000256" key="1">
    <source>
        <dbReference type="ARBA" id="ARBA00022723"/>
    </source>
</evidence>
<protein>
    <submittedName>
        <fullName evidence="9">Uncharacterized protein</fullName>
    </submittedName>
</protein>
<dbReference type="AlphaFoldDB" id="A0A177EJ44"/>
<dbReference type="FunFam" id="1.10.10.60:FF:000012">
    <property type="entry name" value="Metastasis-associated 1 family, member 3"/>
    <property type="match status" value="1"/>
</dbReference>
<dbReference type="Gene3D" id="1.10.10.60">
    <property type="entry name" value="Homeodomain-like"/>
    <property type="match status" value="2"/>
</dbReference>
<dbReference type="CDD" id="cd00167">
    <property type="entry name" value="SANT"/>
    <property type="match status" value="1"/>
</dbReference>
<keyword evidence="5" id="KW-0539">Nucleus</keyword>
<proteinExistence type="predicted"/>
<name>A0A177EJ44_9MICR</name>
<reference evidence="9 10" key="1">
    <citation type="submission" date="2016-02" db="EMBL/GenBank/DDBJ databases">
        <title>Discovery of a natural microsporidian pathogen with a broad tissue tropism in Caenorhabditis elegans.</title>
        <authorList>
            <person name="Luallen R.J."/>
            <person name="Reinke A.W."/>
            <person name="Tong L."/>
            <person name="Botts M.R."/>
            <person name="Felix M.-A."/>
            <person name="Troemel E.R."/>
        </authorList>
    </citation>
    <scope>NUCLEOTIDE SEQUENCE [LARGE SCALE GENOMIC DNA]</scope>
    <source>
        <strain evidence="9 10">JUm2807</strain>
    </source>
</reference>
<dbReference type="GeneID" id="93646818"/>
<feature type="compositionally biased region" description="Pro residues" evidence="6">
    <location>
        <begin position="64"/>
        <end position="74"/>
    </location>
</feature>
<evidence type="ECO:0000313" key="9">
    <source>
        <dbReference type="EMBL" id="OAG31993.1"/>
    </source>
</evidence>
<keyword evidence="3" id="KW-0862">Zinc</keyword>
<keyword evidence="1" id="KW-0479">Metal-binding</keyword>
<keyword evidence="10" id="KW-1185">Reference proteome</keyword>
<feature type="compositionally biased region" description="Polar residues" evidence="6">
    <location>
        <begin position="76"/>
        <end position="90"/>
    </location>
</feature>
<dbReference type="VEuPathDB" id="MicrosporidiaDB:NEDG_00468"/>
<dbReference type="GO" id="GO:0005634">
    <property type="term" value="C:nucleus"/>
    <property type="evidence" value="ECO:0007669"/>
    <property type="project" value="UniProtKB-ARBA"/>
</dbReference>
<feature type="domain" description="HTH myb-type" evidence="8">
    <location>
        <begin position="274"/>
        <end position="328"/>
    </location>
</feature>
<dbReference type="GO" id="GO:0008270">
    <property type="term" value="F:zinc ion binding"/>
    <property type="evidence" value="ECO:0007669"/>
    <property type="project" value="UniProtKB-KW"/>
</dbReference>
<dbReference type="PROSITE" id="PS50090">
    <property type="entry name" value="MYB_LIKE"/>
    <property type="match status" value="1"/>
</dbReference>
<feature type="compositionally biased region" description="Basic and acidic residues" evidence="6">
    <location>
        <begin position="1"/>
        <end position="22"/>
    </location>
</feature>
<dbReference type="GO" id="GO:0003677">
    <property type="term" value="F:DNA binding"/>
    <property type="evidence" value="ECO:0007669"/>
    <property type="project" value="UniProtKB-KW"/>
</dbReference>
<dbReference type="SUPFAM" id="SSF46689">
    <property type="entry name" value="Homeodomain-like"/>
    <property type="match status" value="3"/>
</dbReference>
<feature type="compositionally biased region" description="Low complexity" evidence="6">
    <location>
        <begin position="53"/>
        <end position="63"/>
    </location>
</feature>
<evidence type="ECO:0000256" key="3">
    <source>
        <dbReference type="ARBA" id="ARBA00022833"/>
    </source>
</evidence>
<feature type="domain" description="Myb-like" evidence="7">
    <location>
        <begin position="282"/>
        <end position="324"/>
    </location>
</feature>